<dbReference type="InterPro" id="IPR017900">
    <property type="entry name" value="4Fe4S_Fe_S_CS"/>
</dbReference>
<dbReference type="OrthoDB" id="42878at2157"/>
<dbReference type="InterPro" id="IPR004017">
    <property type="entry name" value="Cys_rich_dom"/>
</dbReference>
<keyword evidence="5" id="KW-1185">Reference proteome</keyword>
<dbReference type="SUPFAM" id="SSF46548">
    <property type="entry name" value="alpha-helical ferredoxin"/>
    <property type="match status" value="1"/>
</dbReference>
<dbReference type="InterPro" id="IPR009051">
    <property type="entry name" value="Helical_ferredxn"/>
</dbReference>
<dbReference type="PATRIC" id="fig|507754.4.peg.454"/>
<dbReference type="GO" id="GO:0016491">
    <property type="term" value="F:oxidoreductase activity"/>
    <property type="evidence" value="ECO:0007669"/>
    <property type="project" value="UniProtKB-ARBA"/>
</dbReference>
<comment type="similarity">
    <text evidence="1">Belongs to the HdrC family.</text>
</comment>
<gene>
    <name evidence="4" type="ORF">AOG54_06420</name>
    <name evidence="3" type="ORF">SE19_00595</name>
</gene>
<dbReference type="RefSeq" id="WP_054963812.1">
    <property type="nucleotide sequence ID" value="NZ_LJCQ01000045.1"/>
</dbReference>
<dbReference type="Proteomes" id="UP000050320">
    <property type="component" value="Unassembled WGS sequence"/>
</dbReference>
<dbReference type="PROSITE" id="PS00198">
    <property type="entry name" value="4FE4S_FER_1"/>
    <property type="match status" value="2"/>
</dbReference>
<dbReference type="EMBL" id="LKBG01000274">
    <property type="protein sequence ID" value="KQB33839.1"/>
    <property type="molecule type" value="Genomic_DNA"/>
</dbReference>
<dbReference type="EMBL" id="LJCQ01000045">
    <property type="protein sequence ID" value="KPV47543.1"/>
    <property type="molecule type" value="Genomic_DNA"/>
</dbReference>
<dbReference type="PANTHER" id="PTHR43255">
    <property type="entry name" value="IRON-SULFUR-BINDING OXIDOREDUCTASE FADF-RELATED-RELATED"/>
    <property type="match status" value="1"/>
</dbReference>
<reference evidence="4 5" key="2">
    <citation type="submission" date="2015-09" db="EMBL/GenBank/DDBJ databases">
        <title>Heavy metals and arsenic resistance mechanisms in polyextremophilic archaea of the family Ferroplasmaceae.</title>
        <authorList>
            <person name="Bulaev A.G."/>
            <person name="Kanygina A.V."/>
        </authorList>
    </citation>
    <scope>NUCLEOTIDE SEQUENCE [LARGE SCALE GENOMIC DNA]</scope>
    <source>
        <strain evidence="4 5">VT</strain>
    </source>
</reference>
<dbReference type="PANTHER" id="PTHR43255:SF2">
    <property type="entry name" value="HETERODISULFIDE REDUCTASE RELATED PROTEIN"/>
    <property type="match status" value="1"/>
</dbReference>
<dbReference type="Pfam" id="PF13183">
    <property type="entry name" value="Fer4_8"/>
    <property type="match status" value="1"/>
</dbReference>
<accession>A0A0P9CX35</accession>
<proteinExistence type="inferred from homology"/>
<reference evidence="3 6" key="1">
    <citation type="submission" date="2015-09" db="EMBL/GenBank/DDBJ databases">
        <title>Draft genome sequence of Acidiplasma aeolicum DSM 18409.</title>
        <authorList>
            <person name="Hemp J."/>
        </authorList>
    </citation>
    <scope>NUCLEOTIDE SEQUENCE [LARGE SCALE GENOMIC DNA]</scope>
    <source>
        <strain evidence="3 6">V</strain>
    </source>
</reference>
<dbReference type="Proteomes" id="UP000050515">
    <property type="component" value="Unassembled WGS sequence"/>
</dbReference>
<dbReference type="AlphaFoldDB" id="A0A0P9CX35"/>
<comment type="caution">
    <text evidence="3">The sequence shown here is derived from an EMBL/GenBank/DDBJ whole genome shotgun (WGS) entry which is preliminary data.</text>
</comment>
<evidence type="ECO:0000313" key="5">
    <source>
        <dbReference type="Proteomes" id="UP000050320"/>
    </source>
</evidence>
<dbReference type="GO" id="GO:0051536">
    <property type="term" value="F:iron-sulfur cluster binding"/>
    <property type="evidence" value="ECO:0007669"/>
    <property type="project" value="InterPro"/>
</dbReference>
<evidence type="ECO:0000313" key="3">
    <source>
        <dbReference type="EMBL" id="KPV47543.1"/>
    </source>
</evidence>
<protein>
    <submittedName>
        <fullName evidence="3">Oxidoreductase</fullName>
    </submittedName>
</protein>
<evidence type="ECO:0000313" key="4">
    <source>
        <dbReference type="EMBL" id="KQB33839.1"/>
    </source>
</evidence>
<evidence type="ECO:0000256" key="1">
    <source>
        <dbReference type="ARBA" id="ARBA00007097"/>
    </source>
</evidence>
<organism evidence="3 6">
    <name type="scientific">Acidiplasma aeolicum</name>
    <dbReference type="NCBI Taxonomy" id="507754"/>
    <lineage>
        <taxon>Archaea</taxon>
        <taxon>Methanobacteriati</taxon>
        <taxon>Thermoplasmatota</taxon>
        <taxon>Thermoplasmata</taxon>
        <taxon>Thermoplasmatales</taxon>
        <taxon>Ferroplasmaceae</taxon>
        <taxon>Acidiplasma</taxon>
    </lineage>
</organism>
<evidence type="ECO:0000313" key="6">
    <source>
        <dbReference type="Proteomes" id="UP000050515"/>
    </source>
</evidence>
<dbReference type="InterPro" id="IPR051460">
    <property type="entry name" value="HdrC_iron-sulfur_subunit"/>
</dbReference>
<dbReference type="Pfam" id="PF02754">
    <property type="entry name" value="CCG"/>
    <property type="match status" value="1"/>
</dbReference>
<sequence length="397" mass="46124">MTKNQILKITDECIKCGFCESVCPTLPAAGYNSIKGARGRIILAQFAINTGEELQISDSFYSCLDCFACLQVCPAGVNAGELSHLMKEEIAEKHINGNRVDIADMIKETILRFRNPLGLNRESAEWASSINFDESDTILFTGDMYQLMAYTKFINYVRKYFDRNLFNAFSRLISRHPDLIKLSRHFYDINMKVKMENNLRNIVRLLKMSGVKFNYLREDEDYPGMFLYDLGYINEFKKYANNVYNKLKKLNVKKIICIDPHTYDLMKNIYPEYIKNYDIEIYYYTDLINMNFEKTSEEITVQQPCHIVLHKNNYRALDILKKSANVKLNEPENLTSCCGGPDELLFPEIASEVSYKRYNNLKQTAGKIITICPLCYNNLSYDENVIDFSDFMIKLIK</sequence>
<dbReference type="GO" id="GO:0005886">
    <property type="term" value="C:plasma membrane"/>
    <property type="evidence" value="ECO:0007669"/>
    <property type="project" value="TreeGrafter"/>
</dbReference>
<feature type="domain" description="4Fe-4S ferredoxin-type" evidence="2">
    <location>
        <begin position="4"/>
        <end position="34"/>
    </location>
</feature>
<evidence type="ECO:0000259" key="2">
    <source>
        <dbReference type="PROSITE" id="PS51379"/>
    </source>
</evidence>
<dbReference type="Gene3D" id="1.10.1060.10">
    <property type="entry name" value="Alpha-helical ferredoxin"/>
    <property type="match status" value="1"/>
</dbReference>
<name>A0A0P9CX35_9ARCH</name>
<dbReference type="InterPro" id="IPR017896">
    <property type="entry name" value="4Fe4S_Fe-S-bd"/>
</dbReference>
<dbReference type="PROSITE" id="PS51379">
    <property type="entry name" value="4FE4S_FER_2"/>
    <property type="match status" value="1"/>
</dbReference>